<protein>
    <recommendedName>
        <fullName evidence="5">Extracellular membrane protein CFEM domain-containing protein</fullName>
    </recommendedName>
</protein>
<evidence type="ECO:0000256" key="2">
    <source>
        <dbReference type="SAM" id="SignalP"/>
    </source>
</evidence>
<feature type="chain" id="PRO_5004895620" description="Extracellular membrane protein CFEM domain-containing protein" evidence="2">
    <location>
        <begin position="21"/>
        <end position="207"/>
    </location>
</feature>
<gene>
    <name evidence="3" type="ORF">DRE_06060</name>
</gene>
<reference evidence="3 4" key="1">
    <citation type="submission" date="2013-05" db="EMBL/GenBank/DDBJ databases">
        <title>Drechslerella stenobrocha genome reveals carnivorous origination and mechanical trapping mechanism of predatory fungi.</title>
        <authorList>
            <person name="Liu X."/>
            <person name="Zhang W."/>
            <person name="Liu K."/>
        </authorList>
    </citation>
    <scope>NUCLEOTIDE SEQUENCE [LARGE SCALE GENOMIC DNA]</scope>
    <source>
        <strain evidence="3 4">248</strain>
    </source>
</reference>
<keyword evidence="4" id="KW-1185">Reference proteome</keyword>
<feature type="signal peptide" evidence="2">
    <location>
        <begin position="1"/>
        <end position="20"/>
    </location>
</feature>
<evidence type="ECO:0000313" key="4">
    <source>
        <dbReference type="Proteomes" id="UP000024837"/>
    </source>
</evidence>
<evidence type="ECO:0000256" key="1">
    <source>
        <dbReference type="SAM" id="MobiDB-lite"/>
    </source>
</evidence>
<dbReference type="OrthoDB" id="5597238at2759"/>
<dbReference type="AlphaFoldDB" id="W7HYD9"/>
<dbReference type="HOGENOM" id="CLU_096545_0_0_1"/>
<accession>W7HYD9</accession>
<organism evidence="3 4">
    <name type="scientific">Drechslerella stenobrocha 248</name>
    <dbReference type="NCBI Taxonomy" id="1043628"/>
    <lineage>
        <taxon>Eukaryota</taxon>
        <taxon>Fungi</taxon>
        <taxon>Dikarya</taxon>
        <taxon>Ascomycota</taxon>
        <taxon>Pezizomycotina</taxon>
        <taxon>Orbiliomycetes</taxon>
        <taxon>Orbiliales</taxon>
        <taxon>Orbiliaceae</taxon>
        <taxon>Drechslerella</taxon>
    </lineage>
</organism>
<keyword evidence="2" id="KW-0732">Signal</keyword>
<evidence type="ECO:0000313" key="3">
    <source>
        <dbReference type="EMBL" id="EWC45172.1"/>
    </source>
</evidence>
<sequence length="207" mass="19982">MKVAVTVLTAVIGLVASAAAETITAPPGRATAPAMDPAQASTLSCIVGCGAGNVNCQAQCQGLPTPDEGSVNATFDCIAGCPAGGTEAQNAAAAACQQRCVASYYYTQSLTVVLPVNTAAPGAGATSNGNGATGVRTSGGPRPAATGSDSNDNDESSDPSQTGERGGANPTGSRNTTGDSTNAGIQASSFSMPLVGAVALFLGALAL</sequence>
<dbReference type="EMBL" id="KI966430">
    <property type="protein sequence ID" value="EWC45172.1"/>
    <property type="molecule type" value="Genomic_DNA"/>
</dbReference>
<proteinExistence type="predicted"/>
<name>W7HYD9_9PEZI</name>
<dbReference type="Proteomes" id="UP000024837">
    <property type="component" value="Unassembled WGS sequence"/>
</dbReference>
<feature type="region of interest" description="Disordered" evidence="1">
    <location>
        <begin position="122"/>
        <end position="184"/>
    </location>
</feature>
<feature type="compositionally biased region" description="Polar residues" evidence="1">
    <location>
        <begin position="170"/>
        <end position="184"/>
    </location>
</feature>
<feature type="compositionally biased region" description="Low complexity" evidence="1">
    <location>
        <begin position="122"/>
        <end position="134"/>
    </location>
</feature>
<evidence type="ECO:0008006" key="5">
    <source>
        <dbReference type="Google" id="ProtNLM"/>
    </source>
</evidence>